<dbReference type="AlphaFoldDB" id="A0A8B8BMT9"/>
<dbReference type="KEGG" id="cvn:111111792"/>
<protein>
    <submittedName>
        <fullName evidence="3">Uncharacterized protein LOC111111792</fullName>
    </submittedName>
</protein>
<dbReference type="RefSeq" id="XP_022304650.1">
    <property type="nucleotide sequence ID" value="XM_022448942.1"/>
</dbReference>
<keyword evidence="2" id="KW-1185">Reference proteome</keyword>
<name>A0A8B8BMT9_CRAVI</name>
<gene>
    <name evidence="3" type="primary">LOC111111792</name>
</gene>
<keyword evidence="1" id="KW-0732">Signal</keyword>
<evidence type="ECO:0000256" key="1">
    <source>
        <dbReference type="SAM" id="SignalP"/>
    </source>
</evidence>
<sequence length="183" mass="21350">MCRIMQSVFFLLVICASVCEFQGDELTISTRLNNCDVLFSWYNPRKTYRYYYLTINNQRGNWIPDTEYTVKNALMNDSINITVRPEGSSKDYKLTYNVSTFESKIGDNVTLSWSVPFFIKTGGYNIYHMRNNMNKSIVQFSNNFPKLNQSKYRYLSRPYNSTCIRSTVKACYKGAGPNLIRKC</sequence>
<feature type="signal peptide" evidence="1">
    <location>
        <begin position="1"/>
        <end position="23"/>
    </location>
</feature>
<evidence type="ECO:0000313" key="3">
    <source>
        <dbReference type="RefSeq" id="XP_022304650.1"/>
    </source>
</evidence>
<proteinExistence type="predicted"/>
<feature type="chain" id="PRO_5034875422" evidence="1">
    <location>
        <begin position="24"/>
        <end position="183"/>
    </location>
</feature>
<dbReference type="Proteomes" id="UP000694844">
    <property type="component" value="Chromosome 9"/>
</dbReference>
<organism evidence="2 3">
    <name type="scientific">Crassostrea virginica</name>
    <name type="common">Eastern oyster</name>
    <dbReference type="NCBI Taxonomy" id="6565"/>
    <lineage>
        <taxon>Eukaryota</taxon>
        <taxon>Metazoa</taxon>
        <taxon>Spiralia</taxon>
        <taxon>Lophotrochozoa</taxon>
        <taxon>Mollusca</taxon>
        <taxon>Bivalvia</taxon>
        <taxon>Autobranchia</taxon>
        <taxon>Pteriomorphia</taxon>
        <taxon>Ostreida</taxon>
        <taxon>Ostreoidea</taxon>
        <taxon>Ostreidae</taxon>
        <taxon>Crassostrea</taxon>
    </lineage>
</organism>
<dbReference type="GeneID" id="111111792"/>
<reference evidence="3" key="1">
    <citation type="submission" date="2025-08" db="UniProtKB">
        <authorList>
            <consortium name="RefSeq"/>
        </authorList>
    </citation>
    <scope>IDENTIFICATION</scope>
    <source>
        <tissue evidence="3">Whole sample</tissue>
    </source>
</reference>
<evidence type="ECO:0000313" key="2">
    <source>
        <dbReference type="Proteomes" id="UP000694844"/>
    </source>
</evidence>
<accession>A0A8B8BMT9</accession>